<keyword evidence="1" id="KW-0732">Signal</keyword>
<feature type="signal peptide" evidence="1">
    <location>
        <begin position="1"/>
        <end position="21"/>
    </location>
</feature>
<dbReference type="AlphaFoldDB" id="A0A8A3PN46"/>
<reference evidence="2" key="1">
    <citation type="submission" date="2020-10" db="EMBL/GenBank/DDBJ databases">
        <title>Genome Sequence of Monilinia vaccinii-corymbosi Sheds Light on Mummy Berry Disease Infection of Blueberry and Mating Type.</title>
        <authorList>
            <person name="Yow A.G."/>
            <person name="Zhang Y."/>
            <person name="Bansal K."/>
            <person name="Eacker S.M."/>
            <person name="Sullivan S."/>
            <person name="Liachko I."/>
            <person name="Cubeta M.A."/>
            <person name="Rollins J.A."/>
            <person name="Ashrafi H."/>
        </authorList>
    </citation>
    <scope>NUCLEOTIDE SEQUENCE</scope>
    <source>
        <strain evidence="2">RL-1</strain>
    </source>
</reference>
<name>A0A8A3PN46_9HELO</name>
<dbReference type="Proteomes" id="UP000672032">
    <property type="component" value="Chromosome 8"/>
</dbReference>
<keyword evidence="3" id="KW-1185">Reference proteome</keyword>
<gene>
    <name evidence="2" type="ORF">DSL72_008992</name>
</gene>
<evidence type="ECO:0000256" key="1">
    <source>
        <dbReference type="SAM" id="SignalP"/>
    </source>
</evidence>
<dbReference type="OrthoDB" id="3556210at2759"/>
<proteinExistence type="predicted"/>
<organism evidence="2 3">
    <name type="scientific">Monilinia vaccinii-corymbosi</name>
    <dbReference type="NCBI Taxonomy" id="61207"/>
    <lineage>
        <taxon>Eukaryota</taxon>
        <taxon>Fungi</taxon>
        <taxon>Dikarya</taxon>
        <taxon>Ascomycota</taxon>
        <taxon>Pezizomycotina</taxon>
        <taxon>Leotiomycetes</taxon>
        <taxon>Helotiales</taxon>
        <taxon>Sclerotiniaceae</taxon>
        <taxon>Monilinia</taxon>
    </lineage>
</organism>
<evidence type="ECO:0000313" key="2">
    <source>
        <dbReference type="EMBL" id="QSZ36902.1"/>
    </source>
</evidence>
<sequence>MYLQHLFFIAASLGMTGLTCADDTYGAPASDPKAPTSDPKDGKYYSGYPICNVNGWNVIGGDYNTTTHFKDGNFPQCINDCRGAYPACQSVGFITNKDDKTKGACLFYDKAVKDTQLQYRDDSQIFHSDIICPGPICA</sequence>
<evidence type="ECO:0000313" key="3">
    <source>
        <dbReference type="Proteomes" id="UP000672032"/>
    </source>
</evidence>
<evidence type="ECO:0008006" key="4">
    <source>
        <dbReference type="Google" id="ProtNLM"/>
    </source>
</evidence>
<accession>A0A8A3PN46</accession>
<feature type="chain" id="PRO_5032893291" description="Apple domain-containing protein" evidence="1">
    <location>
        <begin position="22"/>
        <end position="138"/>
    </location>
</feature>
<dbReference type="EMBL" id="CP063412">
    <property type="protein sequence ID" value="QSZ36902.1"/>
    <property type="molecule type" value="Genomic_DNA"/>
</dbReference>
<protein>
    <recommendedName>
        <fullName evidence="4">Apple domain-containing protein</fullName>
    </recommendedName>
</protein>